<name>A0A1H9LQ24_9BACT</name>
<dbReference type="PROSITE" id="PS01124">
    <property type="entry name" value="HTH_ARAC_FAMILY_2"/>
    <property type="match status" value="1"/>
</dbReference>
<dbReference type="STRING" id="478744.SAMN05444359_12520"/>
<dbReference type="PANTHER" id="PTHR43280:SF32">
    <property type="entry name" value="TRANSCRIPTIONAL REGULATORY PROTEIN"/>
    <property type="match status" value="1"/>
</dbReference>
<dbReference type="InterPro" id="IPR009057">
    <property type="entry name" value="Homeodomain-like_sf"/>
</dbReference>
<keyword evidence="2" id="KW-0238">DNA-binding</keyword>
<keyword evidence="1" id="KW-0805">Transcription regulation</keyword>
<dbReference type="OrthoDB" id="9816214at2"/>
<dbReference type="InterPro" id="IPR020449">
    <property type="entry name" value="Tscrpt_reg_AraC-type_HTH"/>
</dbReference>
<dbReference type="InParanoid" id="A0A1H9LQ24"/>
<dbReference type="PRINTS" id="PR00032">
    <property type="entry name" value="HTHARAC"/>
</dbReference>
<dbReference type="InterPro" id="IPR018060">
    <property type="entry name" value="HTH_AraC"/>
</dbReference>
<dbReference type="Gene3D" id="1.10.10.60">
    <property type="entry name" value="Homeodomain-like"/>
    <property type="match status" value="2"/>
</dbReference>
<evidence type="ECO:0000256" key="3">
    <source>
        <dbReference type="ARBA" id="ARBA00023163"/>
    </source>
</evidence>
<dbReference type="EMBL" id="FOFB01000025">
    <property type="protein sequence ID" value="SER13490.1"/>
    <property type="molecule type" value="Genomic_DNA"/>
</dbReference>
<dbReference type="PANTHER" id="PTHR43280">
    <property type="entry name" value="ARAC-FAMILY TRANSCRIPTIONAL REGULATOR"/>
    <property type="match status" value="1"/>
</dbReference>
<dbReference type="AlphaFoldDB" id="A0A1H9LQ24"/>
<organism evidence="5 6">
    <name type="scientific">Neolewinella agarilytica</name>
    <dbReference type="NCBI Taxonomy" id="478744"/>
    <lineage>
        <taxon>Bacteria</taxon>
        <taxon>Pseudomonadati</taxon>
        <taxon>Bacteroidota</taxon>
        <taxon>Saprospiria</taxon>
        <taxon>Saprospirales</taxon>
        <taxon>Lewinellaceae</taxon>
        <taxon>Neolewinella</taxon>
    </lineage>
</organism>
<keyword evidence="3" id="KW-0804">Transcription</keyword>
<dbReference type="RefSeq" id="WP_090171763.1">
    <property type="nucleotide sequence ID" value="NZ_FOFB01000025.1"/>
</dbReference>
<evidence type="ECO:0000259" key="4">
    <source>
        <dbReference type="PROSITE" id="PS01124"/>
    </source>
</evidence>
<dbReference type="Proteomes" id="UP000199021">
    <property type="component" value="Unassembled WGS sequence"/>
</dbReference>
<protein>
    <submittedName>
        <fullName evidence="5">Helix-turn-helix domain-containing protein</fullName>
    </submittedName>
</protein>
<dbReference type="GO" id="GO:0043565">
    <property type="term" value="F:sequence-specific DNA binding"/>
    <property type="evidence" value="ECO:0007669"/>
    <property type="project" value="InterPro"/>
</dbReference>
<dbReference type="GO" id="GO:0003700">
    <property type="term" value="F:DNA-binding transcription factor activity"/>
    <property type="evidence" value="ECO:0007669"/>
    <property type="project" value="InterPro"/>
</dbReference>
<gene>
    <name evidence="5" type="ORF">SAMN05444359_12520</name>
</gene>
<dbReference type="SMART" id="SM00342">
    <property type="entry name" value="HTH_ARAC"/>
    <property type="match status" value="1"/>
</dbReference>
<accession>A0A1H9LQ24</accession>
<sequence>MDKITTFDTIKQYCAFNKQGVLHPQIALVDLSLADPRKLQRMQFNFYLVFLKEIRCGDLRYGCNTYDYDEGTLVFLAPGQVIGQAGDVVYQPIGRALAFHPDFLLGTALAGSMEEYSFFSYEANEALHLAERERRLIEDCLIKVGAELKQGVDRHTKRLLISHLQLFLNYCIRFYDRQFITRTNVNQGVLTKFELLLGEYFRSGRAEKEGLPSVSYFADRLHLSPNYFGDLIKKETGKSPQDHLQLKLIRIAKEHLHDPHKNISEVAYSLGFKHPQHFTRLFKKVVGVTPVEYRKLS</sequence>
<evidence type="ECO:0000313" key="6">
    <source>
        <dbReference type="Proteomes" id="UP000199021"/>
    </source>
</evidence>
<dbReference type="Pfam" id="PF12833">
    <property type="entry name" value="HTH_18"/>
    <property type="match status" value="1"/>
</dbReference>
<evidence type="ECO:0000256" key="1">
    <source>
        <dbReference type="ARBA" id="ARBA00023015"/>
    </source>
</evidence>
<keyword evidence="6" id="KW-1185">Reference proteome</keyword>
<dbReference type="SUPFAM" id="SSF46689">
    <property type="entry name" value="Homeodomain-like"/>
    <property type="match status" value="1"/>
</dbReference>
<reference evidence="6" key="1">
    <citation type="submission" date="2016-10" db="EMBL/GenBank/DDBJ databases">
        <authorList>
            <person name="Varghese N."/>
            <person name="Submissions S."/>
        </authorList>
    </citation>
    <scope>NUCLEOTIDE SEQUENCE [LARGE SCALE GENOMIC DNA]</scope>
    <source>
        <strain evidence="6">DSM 24740</strain>
    </source>
</reference>
<evidence type="ECO:0000256" key="2">
    <source>
        <dbReference type="ARBA" id="ARBA00023125"/>
    </source>
</evidence>
<evidence type="ECO:0000313" key="5">
    <source>
        <dbReference type="EMBL" id="SER13490.1"/>
    </source>
</evidence>
<proteinExistence type="predicted"/>
<feature type="domain" description="HTH araC/xylS-type" evidence="4">
    <location>
        <begin position="195"/>
        <end position="296"/>
    </location>
</feature>